<sequence>MEHFDPQRPDFKPYGLTCVSWKPEHMRRADHHNEIELNLLRRGSVTYLLAGSKVEISAGQLAAFWASIPHQVIDYEDNTDYYVTTIPFAWFLQFKLPEAFVRTLLHGSLLKENLGGKAELDYSRFAEWETDLLKNQNEVQDIVLLELHARLHRMAIRVADDCSLEQKKQDNMVKLQDGSLNKVEQIACFIAQHYLEPLTAEQIGEATGIHPNYAMNLFKKAFGTTLINYLTHHRISHAQRLLVTTDLKILDIAMESGFHTLSRFNSAFRQTCGCSPREYRAHQK</sequence>
<evidence type="ECO:0000313" key="5">
    <source>
        <dbReference type="EMBL" id="MBD5782493.1"/>
    </source>
</evidence>
<gene>
    <name evidence="5" type="ORF">IEN85_23545</name>
</gene>
<evidence type="ECO:0000256" key="1">
    <source>
        <dbReference type="ARBA" id="ARBA00023015"/>
    </source>
</evidence>
<dbReference type="GO" id="GO:0043565">
    <property type="term" value="F:sequence-specific DNA binding"/>
    <property type="evidence" value="ECO:0007669"/>
    <property type="project" value="InterPro"/>
</dbReference>
<keyword evidence="6" id="KW-1185">Reference proteome</keyword>
<dbReference type="InterPro" id="IPR020449">
    <property type="entry name" value="Tscrpt_reg_AraC-type_HTH"/>
</dbReference>
<dbReference type="InterPro" id="IPR018062">
    <property type="entry name" value="HTH_AraC-typ_CS"/>
</dbReference>
<dbReference type="InterPro" id="IPR018060">
    <property type="entry name" value="HTH_AraC"/>
</dbReference>
<protein>
    <submittedName>
        <fullName evidence="5">Helix-turn-helix domain-containing protein</fullName>
    </submittedName>
</protein>
<evidence type="ECO:0000259" key="4">
    <source>
        <dbReference type="PROSITE" id="PS01124"/>
    </source>
</evidence>
<dbReference type="Pfam" id="PF12833">
    <property type="entry name" value="HTH_18"/>
    <property type="match status" value="1"/>
</dbReference>
<keyword evidence="2" id="KW-0238">DNA-binding</keyword>
<dbReference type="PANTHER" id="PTHR43280">
    <property type="entry name" value="ARAC-FAMILY TRANSCRIPTIONAL REGULATOR"/>
    <property type="match status" value="1"/>
</dbReference>
<proteinExistence type="predicted"/>
<evidence type="ECO:0000313" key="6">
    <source>
        <dbReference type="Proteomes" id="UP000622317"/>
    </source>
</evidence>
<name>A0A927FFL1_9BACT</name>
<dbReference type="EMBL" id="JACYFG010000061">
    <property type="protein sequence ID" value="MBD5782493.1"/>
    <property type="molecule type" value="Genomic_DNA"/>
</dbReference>
<reference evidence="5" key="1">
    <citation type="submission" date="2020-09" db="EMBL/GenBank/DDBJ databases">
        <title>Pelagicoccus enzymogenes sp. nov. with an EPS production, isolated from marine sediment.</title>
        <authorList>
            <person name="Feng X."/>
        </authorList>
    </citation>
    <scope>NUCLEOTIDE SEQUENCE</scope>
    <source>
        <strain evidence="5">NFK12</strain>
    </source>
</reference>
<dbReference type="PROSITE" id="PS00041">
    <property type="entry name" value="HTH_ARAC_FAMILY_1"/>
    <property type="match status" value="1"/>
</dbReference>
<dbReference type="PANTHER" id="PTHR43280:SF27">
    <property type="entry name" value="TRANSCRIPTIONAL REGULATOR MTLR"/>
    <property type="match status" value="1"/>
</dbReference>
<accession>A0A927FFL1</accession>
<dbReference type="SUPFAM" id="SSF46689">
    <property type="entry name" value="Homeodomain-like"/>
    <property type="match status" value="2"/>
</dbReference>
<dbReference type="Gene3D" id="1.10.10.60">
    <property type="entry name" value="Homeodomain-like"/>
    <property type="match status" value="2"/>
</dbReference>
<dbReference type="PRINTS" id="PR00032">
    <property type="entry name" value="HTHARAC"/>
</dbReference>
<feature type="domain" description="HTH araC/xylS-type" evidence="4">
    <location>
        <begin position="184"/>
        <end position="282"/>
    </location>
</feature>
<comment type="caution">
    <text evidence="5">The sequence shown here is derived from an EMBL/GenBank/DDBJ whole genome shotgun (WGS) entry which is preliminary data.</text>
</comment>
<organism evidence="5 6">
    <name type="scientific">Pelagicoccus enzymogenes</name>
    <dbReference type="NCBI Taxonomy" id="2773457"/>
    <lineage>
        <taxon>Bacteria</taxon>
        <taxon>Pseudomonadati</taxon>
        <taxon>Verrucomicrobiota</taxon>
        <taxon>Opitutia</taxon>
        <taxon>Puniceicoccales</taxon>
        <taxon>Pelagicoccaceae</taxon>
        <taxon>Pelagicoccus</taxon>
    </lineage>
</organism>
<dbReference type="Proteomes" id="UP000622317">
    <property type="component" value="Unassembled WGS sequence"/>
</dbReference>
<keyword evidence="1" id="KW-0805">Transcription regulation</keyword>
<keyword evidence="3" id="KW-0804">Transcription</keyword>
<dbReference type="SMART" id="SM00342">
    <property type="entry name" value="HTH_ARAC"/>
    <property type="match status" value="1"/>
</dbReference>
<evidence type="ECO:0000256" key="2">
    <source>
        <dbReference type="ARBA" id="ARBA00023125"/>
    </source>
</evidence>
<dbReference type="InterPro" id="IPR009057">
    <property type="entry name" value="Homeodomain-like_sf"/>
</dbReference>
<evidence type="ECO:0000256" key="3">
    <source>
        <dbReference type="ARBA" id="ARBA00023163"/>
    </source>
</evidence>
<dbReference type="AlphaFoldDB" id="A0A927FFL1"/>
<dbReference type="GO" id="GO:0003700">
    <property type="term" value="F:DNA-binding transcription factor activity"/>
    <property type="evidence" value="ECO:0007669"/>
    <property type="project" value="InterPro"/>
</dbReference>
<dbReference type="PROSITE" id="PS01124">
    <property type="entry name" value="HTH_ARAC_FAMILY_2"/>
    <property type="match status" value="1"/>
</dbReference>